<accession>A0A537L123</accession>
<feature type="domain" description="Ribbon-helix-helix protein CopG" evidence="1">
    <location>
        <begin position="4"/>
        <end position="43"/>
    </location>
</feature>
<dbReference type="Proteomes" id="UP000318661">
    <property type="component" value="Unassembled WGS sequence"/>
</dbReference>
<name>A0A537L123_9BACT</name>
<organism evidence="2 3">
    <name type="scientific">Candidatus Segetimicrobium genomatis</name>
    <dbReference type="NCBI Taxonomy" id="2569760"/>
    <lineage>
        <taxon>Bacteria</taxon>
        <taxon>Bacillati</taxon>
        <taxon>Candidatus Sysuimicrobiota</taxon>
        <taxon>Candidatus Sysuimicrobiia</taxon>
        <taxon>Candidatus Sysuimicrobiales</taxon>
        <taxon>Candidatus Segetimicrobiaceae</taxon>
        <taxon>Candidatus Segetimicrobium</taxon>
    </lineage>
</organism>
<dbReference type="InterPro" id="IPR002145">
    <property type="entry name" value="CopG"/>
</dbReference>
<sequence length="56" mass="6805">MARKIQVMLDDETYRLLQELARRWARNKNFVVREALRRFADRKRVEGALTEISPRM</sequence>
<proteinExistence type="predicted"/>
<dbReference type="SUPFAM" id="SSF47598">
    <property type="entry name" value="Ribbon-helix-helix"/>
    <property type="match status" value="1"/>
</dbReference>
<evidence type="ECO:0000259" key="1">
    <source>
        <dbReference type="Pfam" id="PF01402"/>
    </source>
</evidence>
<reference evidence="2 3" key="1">
    <citation type="journal article" date="2019" name="Nat. Microbiol.">
        <title>Mediterranean grassland soil C-N compound turnover is dependent on rainfall and depth, and is mediated by genomically divergent microorganisms.</title>
        <authorList>
            <person name="Diamond S."/>
            <person name="Andeer P.F."/>
            <person name="Li Z."/>
            <person name="Crits-Christoph A."/>
            <person name="Burstein D."/>
            <person name="Anantharaman K."/>
            <person name="Lane K.R."/>
            <person name="Thomas B.C."/>
            <person name="Pan C."/>
            <person name="Northen T.R."/>
            <person name="Banfield J.F."/>
        </authorList>
    </citation>
    <scope>NUCLEOTIDE SEQUENCE [LARGE SCALE GENOMIC DNA]</scope>
    <source>
        <strain evidence="2">NP_2</strain>
    </source>
</reference>
<dbReference type="InterPro" id="IPR010985">
    <property type="entry name" value="Ribbon_hlx_hlx"/>
</dbReference>
<dbReference type="GO" id="GO:0006355">
    <property type="term" value="P:regulation of DNA-templated transcription"/>
    <property type="evidence" value="ECO:0007669"/>
    <property type="project" value="InterPro"/>
</dbReference>
<dbReference type="AlphaFoldDB" id="A0A537L123"/>
<dbReference type="Pfam" id="PF01402">
    <property type="entry name" value="RHH_1"/>
    <property type="match status" value="1"/>
</dbReference>
<protein>
    <submittedName>
        <fullName evidence="2">Ribbon-helix-helix protein, CopG family</fullName>
    </submittedName>
</protein>
<comment type="caution">
    <text evidence="2">The sequence shown here is derived from an EMBL/GenBank/DDBJ whole genome shotgun (WGS) entry which is preliminary data.</text>
</comment>
<gene>
    <name evidence="2" type="ORF">E6G99_12565</name>
</gene>
<evidence type="ECO:0000313" key="3">
    <source>
        <dbReference type="Proteomes" id="UP000318661"/>
    </source>
</evidence>
<evidence type="ECO:0000313" key="2">
    <source>
        <dbReference type="EMBL" id="TMJ01671.1"/>
    </source>
</evidence>
<dbReference type="EMBL" id="VBAJ01000317">
    <property type="protein sequence ID" value="TMJ01671.1"/>
    <property type="molecule type" value="Genomic_DNA"/>
</dbReference>